<evidence type="ECO:0000256" key="3">
    <source>
        <dbReference type="ARBA" id="ARBA00022679"/>
    </source>
</evidence>
<dbReference type="Pfam" id="PF01467">
    <property type="entry name" value="CTP_transf_like"/>
    <property type="match status" value="1"/>
</dbReference>
<evidence type="ECO:0000256" key="2">
    <source>
        <dbReference type="ARBA" id="ARBA00022642"/>
    </source>
</evidence>
<dbReference type="CDD" id="cd02165">
    <property type="entry name" value="NMNAT"/>
    <property type="match status" value="1"/>
</dbReference>
<keyword evidence="5" id="KW-0547">Nucleotide-binding</keyword>
<dbReference type="InterPro" id="IPR004821">
    <property type="entry name" value="Cyt_trans-like"/>
</dbReference>
<comment type="pathway">
    <text evidence="1">Cofactor biosynthesis; NAD(+) biosynthesis.</text>
</comment>
<evidence type="ECO:0000256" key="6">
    <source>
        <dbReference type="ARBA" id="ARBA00022840"/>
    </source>
</evidence>
<dbReference type="HAMAP" id="MF_00244">
    <property type="entry name" value="NaMN_adenylyltr"/>
    <property type="match status" value="1"/>
</dbReference>
<accession>A0A645CPH0</accession>
<dbReference type="InterPro" id="IPR005248">
    <property type="entry name" value="NadD/NMNAT"/>
</dbReference>
<dbReference type="EC" id="2.7.7.18" evidence="9"/>
<evidence type="ECO:0000256" key="4">
    <source>
        <dbReference type="ARBA" id="ARBA00022695"/>
    </source>
</evidence>
<dbReference type="NCBIfam" id="TIGR00482">
    <property type="entry name" value="nicotinate (nicotinamide) nucleotide adenylyltransferase"/>
    <property type="match status" value="1"/>
</dbReference>
<gene>
    <name evidence="9" type="primary">nadD_34</name>
    <name evidence="9" type="ORF">SDC9_125822</name>
</gene>
<keyword evidence="6" id="KW-0067">ATP-binding</keyword>
<keyword evidence="7" id="KW-0520">NAD</keyword>
<sequence>MKKIGLFGGTFSPIHLGHITIAECFMKKCDLEICFFIPAKKSPFKLNQTDMFSDIERCQKIEEAISTNPCFKLSKFELENTDVSYTINTVLYFHKIYNDAQLFLLIGSDQAIKFHLWKDYKKILELVTVVIATRPEKINDNEQKQIESNFENHQIILLNNKIIDITSTKIREMIKNKTL</sequence>
<dbReference type="PANTHER" id="PTHR39321:SF3">
    <property type="entry name" value="PHOSPHOPANTETHEINE ADENYLYLTRANSFERASE"/>
    <property type="match status" value="1"/>
</dbReference>
<evidence type="ECO:0000256" key="5">
    <source>
        <dbReference type="ARBA" id="ARBA00022741"/>
    </source>
</evidence>
<dbReference type="Gene3D" id="3.40.50.620">
    <property type="entry name" value="HUPs"/>
    <property type="match status" value="1"/>
</dbReference>
<dbReference type="SUPFAM" id="SSF52374">
    <property type="entry name" value="Nucleotidylyl transferase"/>
    <property type="match status" value="1"/>
</dbReference>
<evidence type="ECO:0000256" key="1">
    <source>
        <dbReference type="ARBA" id="ARBA00004790"/>
    </source>
</evidence>
<organism evidence="9">
    <name type="scientific">bioreactor metagenome</name>
    <dbReference type="NCBI Taxonomy" id="1076179"/>
    <lineage>
        <taxon>unclassified sequences</taxon>
        <taxon>metagenomes</taxon>
        <taxon>ecological metagenomes</taxon>
    </lineage>
</organism>
<protein>
    <submittedName>
        <fullName evidence="9">Nicotinate-nucleotide adenylyltransferase</fullName>
        <ecNumber evidence="9">2.7.7.18</ecNumber>
    </submittedName>
</protein>
<dbReference type="UniPathway" id="UPA00253"/>
<comment type="caution">
    <text evidence="9">The sequence shown here is derived from an EMBL/GenBank/DDBJ whole genome shotgun (WGS) entry which is preliminary data.</text>
</comment>
<evidence type="ECO:0000259" key="8">
    <source>
        <dbReference type="Pfam" id="PF01467"/>
    </source>
</evidence>
<dbReference type="InterPro" id="IPR014729">
    <property type="entry name" value="Rossmann-like_a/b/a_fold"/>
</dbReference>
<proteinExistence type="inferred from homology"/>
<evidence type="ECO:0000256" key="7">
    <source>
        <dbReference type="ARBA" id="ARBA00023027"/>
    </source>
</evidence>
<evidence type="ECO:0000313" key="9">
    <source>
        <dbReference type="EMBL" id="MPM78807.1"/>
    </source>
</evidence>
<dbReference type="GO" id="GO:0009435">
    <property type="term" value="P:NAD+ biosynthetic process"/>
    <property type="evidence" value="ECO:0007669"/>
    <property type="project" value="UniProtKB-UniPathway"/>
</dbReference>
<dbReference type="GO" id="GO:0005524">
    <property type="term" value="F:ATP binding"/>
    <property type="evidence" value="ECO:0007669"/>
    <property type="project" value="UniProtKB-KW"/>
</dbReference>
<dbReference type="PANTHER" id="PTHR39321">
    <property type="entry name" value="NICOTINATE-NUCLEOTIDE ADENYLYLTRANSFERASE-RELATED"/>
    <property type="match status" value="1"/>
</dbReference>
<dbReference type="AlphaFoldDB" id="A0A645CPH0"/>
<dbReference type="EMBL" id="VSSQ01028911">
    <property type="protein sequence ID" value="MPM78807.1"/>
    <property type="molecule type" value="Genomic_DNA"/>
</dbReference>
<dbReference type="GO" id="GO:0004515">
    <property type="term" value="F:nicotinate-nucleotide adenylyltransferase activity"/>
    <property type="evidence" value="ECO:0007669"/>
    <property type="project" value="UniProtKB-EC"/>
</dbReference>
<name>A0A645CPH0_9ZZZZ</name>
<dbReference type="NCBIfam" id="TIGR00125">
    <property type="entry name" value="cyt_tran_rel"/>
    <property type="match status" value="1"/>
</dbReference>
<keyword evidence="4 9" id="KW-0548">Nucleotidyltransferase</keyword>
<keyword evidence="2" id="KW-0662">Pyridine nucleotide biosynthesis</keyword>
<feature type="domain" description="Cytidyltransferase-like" evidence="8">
    <location>
        <begin position="6"/>
        <end position="172"/>
    </location>
</feature>
<reference evidence="9" key="1">
    <citation type="submission" date="2019-08" db="EMBL/GenBank/DDBJ databases">
        <authorList>
            <person name="Kucharzyk K."/>
            <person name="Murdoch R.W."/>
            <person name="Higgins S."/>
            <person name="Loffler F."/>
        </authorList>
    </citation>
    <scope>NUCLEOTIDE SEQUENCE</scope>
</reference>
<keyword evidence="3 9" id="KW-0808">Transferase</keyword>